<feature type="compositionally biased region" description="Polar residues" evidence="1">
    <location>
        <begin position="79"/>
        <end position="91"/>
    </location>
</feature>
<evidence type="ECO:0000313" key="4">
    <source>
        <dbReference type="Proteomes" id="UP001527925"/>
    </source>
</evidence>
<keyword evidence="2" id="KW-0812">Transmembrane</keyword>
<evidence type="ECO:0000256" key="2">
    <source>
        <dbReference type="SAM" id="Phobius"/>
    </source>
</evidence>
<protein>
    <submittedName>
        <fullName evidence="3">Uncharacterized protein</fullName>
    </submittedName>
</protein>
<comment type="caution">
    <text evidence="3">The sequence shown here is derived from an EMBL/GenBank/DDBJ whole genome shotgun (WGS) entry which is preliminary data.</text>
</comment>
<dbReference type="Proteomes" id="UP001527925">
    <property type="component" value="Unassembled WGS sequence"/>
</dbReference>
<keyword evidence="2" id="KW-1133">Transmembrane helix</keyword>
<sequence length="220" mass="23236">MVNAAHSIGCRAGYVGFYDFSFCVFIVYQIYVVGRKSMYNLHGATAVGMATSKAAAASKMDTSSVSVSASANGAAPPTASMTPGSPTSPTESAPVKNDFARIKAEFQAQVRDTIISLVLFFAFTVLGTACSKASTDYFAGVFTMENMLTGIAFSQIAVGSAGPHVAFISLMLYNVALLVRTSHGQSSKSRWRTRGKKSASSDRDDDNDEGSAPSKSMSRK</sequence>
<feature type="region of interest" description="Disordered" evidence="1">
    <location>
        <begin position="185"/>
        <end position="220"/>
    </location>
</feature>
<gene>
    <name evidence="3" type="ORF">HK105_206638</name>
</gene>
<feature type="transmembrane region" description="Helical" evidence="2">
    <location>
        <begin position="113"/>
        <end position="130"/>
    </location>
</feature>
<keyword evidence="2" id="KW-0472">Membrane</keyword>
<organism evidence="3 4">
    <name type="scientific">Polyrhizophydium stewartii</name>
    <dbReference type="NCBI Taxonomy" id="2732419"/>
    <lineage>
        <taxon>Eukaryota</taxon>
        <taxon>Fungi</taxon>
        <taxon>Fungi incertae sedis</taxon>
        <taxon>Chytridiomycota</taxon>
        <taxon>Chytridiomycota incertae sedis</taxon>
        <taxon>Chytridiomycetes</taxon>
        <taxon>Rhizophydiales</taxon>
        <taxon>Rhizophydiales incertae sedis</taxon>
        <taxon>Polyrhizophydium</taxon>
    </lineage>
</organism>
<proteinExistence type="predicted"/>
<evidence type="ECO:0000313" key="3">
    <source>
        <dbReference type="EMBL" id="KAL2913904.1"/>
    </source>
</evidence>
<evidence type="ECO:0000256" key="1">
    <source>
        <dbReference type="SAM" id="MobiDB-lite"/>
    </source>
</evidence>
<dbReference type="EMBL" id="JADGIZ020000040">
    <property type="protein sequence ID" value="KAL2913904.1"/>
    <property type="molecule type" value="Genomic_DNA"/>
</dbReference>
<feature type="region of interest" description="Disordered" evidence="1">
    <location>
        <begin position="68"/>
        <end position="94"/>
    </location>
</feature>
<reference evidence="3 4" key="1">
    <citation type="submission" date="2023-09" db="EMBL/GenBank/DDBJ databases">
        <title>Pangenome analysis of Batrachochytrium dendrobatidis and related Chytrids.</title>
        <authorList>
            <person name="Yacoub M.N."/>
            <person name="Stajich J.E."/>
            <person name="James T.Y."/>
        </authorList>
    </citation>
    <scope>NUCLEOTIDE SEQUENCE [LARGE SCALE GENOMIC DNA]</scope>
    <source>
        <strain evidence="3 4">JEL0888</strain>
    </source>
</reference>
<accession>A0ABR4N332</accession>
<feature type="transmembrane region" description="Helical" evidence="2">
    <location>
        <begin position="12"/>
        <end position="31"/>
    </location>
</feature>
<keyword evidence="4" id="KW-1185">Reference proteome</keyword>
<name>A0ABR4N332_9FUNG</name>